<gene>
    <name evidence="3" type="ORF">H8S44_03180</name>
</gene>
<feature type="compositionally biased region" description="Polar residues" evidence="1">
    <location>
        <begin position="333"/>
        <end position="342"/>
    </location>
</feature>
<feature type="transmembrane region" description="Helical" evidence="2">
    <location>
        <begin position="244"/>
        <end position="268"/>
    </location>
</feature>
<dbReference type="AlphaFoldDB" id="A0A923LA96"/>
<proteinExistence type="predicted"/>
<feature type="compositionally biased region" description="Basic and acidic residues" evidence="1">
    <location>
        <begin position="343"/>
        <end position="354"/>
    </location>
</feature>
<evidence type="ECO:0000256" key="2">
    <source>
        <dbReference type="SAM" id="Phobius"/>
    </source>
</evidence>
<evidence type="ECO:0000256" key="1">
    <source>
        <dbReference type="SAM" id="MobiDB-lite"/>
    </source>
</evidence>
<accession>A0A923LA96</accession>
<keyword evidence="2" id="KW-0472">Membrane</keyword>
<comment type="caution">
    <text evidence="3">The sequence shown here is derived from an EMBL/GenBank/DDBJ whole genome shotgun (WGS) entry which is preliminary data.</text>
</comment>
<name>A0A923LA96_9FIRM</name>
<dbReference type="RefSeq" id="WP_186873288.1">
    <property type="nucleotide sequence ID" value="NZ_JACOOR010000002.1"/>
</dbReference>
<keyword evidence="2" id="KW-0812">Transmembrane</keyword>
<evidence type="ECO:0000313" key="3">
    <source>
        <dbReference type="EMBL" id="MBC5658774.1"/>
    </source>
</evidence>
<dbReference type="EMBL" id="JACOOR010000002">
    <property type="protein sequence ID" value="MBC5658774.1"/>
    <property type="molecule type" value="Genomic_DNA"/>
</dbReference>
<feature type="transmembrane region" description="Helical" evidence="2">
    <location>
        <begin position="125"/>
        <end position="155"/>
    </location>
</feature>
<reference evidence="3" key="1">
    <citation type="submission" date="2020-08" db="EMBL/GenBank/DDBJ databases">
        <title>Genome public.</title>
        <authorList>
            <person name="Liu C."/>
            <person name="Sun Q."/>
        </authorList>
    </citation>
    <scope>NUCLEOTIDE SEQUENCE</scope>
    <source>
        <strain evidence="3">NSJ-68</strain>
    </source>
</reference>
<feature type="transmembrane region" description="Helical" evidence="2">
    <location>
        <begin position="20"/>
        <end position="40"/>
    </location>
</feature>
<feature type="transmembrane region" description="Helical" evidence="2">
    <location>
        <begin position="52"/>
        <end position="76"/>
    </location>
</feature>
<keyword evidence="2" id="KW-1133">Transmembrane helix</keyword>
<feature type="transmembrane region" description="Helical" evidence="2">
    <location>
        <begin position="190"/>
        <end position="208"/>
    </location>
</feature>
<feature type="transmembrane region" description="Helical" evidence="2">
    <location>
        <begin position="215"/>
        <end position="238"/>
    </location>
</feature>
<organism evidence="3 4">
    <name type="scientific">Anaerosacchariphilus hominis</name>
    <dbReference type="NCBI Taxonomy" id="2763017"/>
    <lineage>
        <taxon>Bacteria</taxon>
        <taxon>Bacillati</taxon>
        <taxon>Bacillota</taxon>
        <taxon>Clostridia</taxon>
        <taxon>Lachnospirales</taxon>
        <taxon>Lachnospiraceae</taxon>
        <taxon>Anaerosacchariphilus</taxon>
    </lineage>
</organism>
<feature type="transmembrane region" description="Helical" evidence="2">
    <location>
        <begin position="82"/>
        <end position="104"/>
    </location>
</feature>
<evidence type="ECO:0000313" key="4">
    <source>
        <dbReference type="Proteomes" id="UP000649345"/>
    </source>
</evidence>
<protein>
    <submittedName>
        <fullName evidence="3">Uncharacterized protein</fullName>
    </submittedName>
</protein>
<dbReference type="Proteomes" id="UP000649345">
    <property type="component" value="Unassembled WGS sequence"/>
</dbReference>
<feature type="region of interest" description="Disordered" evidence="1">
    <location>
        <begin position="305"/>
        <end position="354"/>
    </location>
</feature>
<keyword evidence="4" id="KW-1185">Reference proteome</keyword>
<sequence length="354" mass="39482">MTTLLEYREKLKLFLSKYDTYIYPVLKFLLALTVFLLMNANIGFMKQLKSPAIAFVLALMCSFLPVNMIAIFGALLLLGHCYALSLEIFLIAFVLLALMFLLFFRTAPGYGYVLVMTPLAFTLKIPYVVPLAMGLAGTPAAAVPVACGTIVYYLMHYMRLNTTILSGTEASTVTEKVTYLVDNVINNKEMLLTVAAFALTLIIVYVIRRMSVDHAWTVAIIVGTVTDFVVLLTGSLILGIAPKIIAIVVGSLISAGLAFLLQLVIFSLDYSRTEYVQFEDDEYYYYVKAVPKLTIAVSEKTVKKISTQKKPAARKKSTAARRQTGHTQRPVRSEQTGHSQRTARSEQPRRRRDD</sequence>